<organism evidence="7 8">
    <name type="scientific">Noviherbaspirillum galbum</name>
    <dbReference type="NCBI Taxonomy" id="2709383"/>
    <lineage>
        <taxon>Bacteria</taxon>
        <taxon>Pseudomonadati</taxon>
        <taxon>Pseudomonadota</taxon>
        <taxon>Betaproteobacteria</taxon>
        <taxon>Burkholderiales</taxon>
        <taxon>Oxalobacteraceae</taxon>
        <taxon>Noviherbaspirillum</taxon>
    </lineage>
</organism>
<dbReference type="Proteomes" id="UP000482155">
    <property type="component" value="Unassembled WGS sequence"/>
</dbReference>
<evidence type="ECO:0000256" key="4">
    <source>
        <dbReference type="ARBA" id="ARBA00022827"/>
    </source>
</evidence>
<name>A0A6B3STU6_9BURK</name>
<keyword evidence="4" id="KW-0274">FAD</keyword>
<dbReference type="InterPro" id="IPR015899">
    <property type="entry name" value="UDP-GalPyranose_mutase_C"/>
</dbReference>
<evidence type="ECO:0000256" key="2">
    <source>
        <dbReference type="ARBA" id="ARBA00009321"/>
    </source>
</evidence>
<dbReference type="EMBL" id="JAAIVB010000078">
    <property type="protein sequence ID" value="NEX64104.1"/>
    <property type="molecule type" value="Genomic_DNA"/>
</dbReference>
<dbReference type="Gene3D" id="3.40.50.720">
    <property type="entry name" value="NAD(P)-binding Rossmann-like Domain"/>
    <property type="match status" value="3"/>
</dbReference>
<comment type="caution">
    <text evidence="7">The sequence shown here is derived from an EMBL/GenBank/DDBJ whole genome shotgun (WGS) entry which is preliminary data.</text>
</comment>
<evidence type="ECO:0000313" key="8">
    <source>
        <dbReference type="Proteomes" id="UP000482155"/>
    </source>
</evidence>
<accession>A0A6B3STU6</accession>
<dbReference type="InterPro" id="IPR004379">
    <property type="entry name" value="UDP-GALP_mutase"/>
</dbReference>
<gene>
    <name evidence="7" type="primary">glf</name>
    <name evidence="7" type="ORF">G3574_23725</name>
</gene>
<dbReference type="PANTHER" id="PTHR21197:SF0">
    <property type="entry name" value="UDP-GALACTOPYRANOSE MUTASE"/>
    <property type="match status" value="1"/>
</dbReference>
<dbReference type="GO" id="GO:0005829">
    <property type="term" value="C:cytosol"/>
    <property type="evidence" value="ECO:0007669"/>
    <property type="project" value="TreeGrafter"/>
</dbReference>
<evidence type="ECO:0000313" key="7">
    <source>
        <dbReference type="EMBL" id="NEX64104.1"/>
    </source>
</evidence>
<comment type="similarity">
    <text evidence="2">Belongs to the UDP-galactopyranose/dTDP-fucopyranose mutase family.</text>
</comment>
<sequence>MATVHHERFRLKKRIGIVGAGFSGAVIAHELAQRDYRIDIFESRSHVAGNCHSERDAETGVMVHVYGPHIFHTSNERVWEYVQRFDEFMPFVNRVKAITKGRVFSLPVNLLTINQFFGKTFNPREAEEFMASIGDQSITDPQTFEEQALRFVGRDLYEAFFKGYTTKQWGMHPSELPASILRRLPVRFNYDDNYYPSKYQGMPKNGYTYIVEKMLDHPAIKVHLNTSFERSMAADYDHLFYSGPIDTWFNHSQGRLGYRTLDFETERHVGDYQGNPVINYCDEDVPWTRISEHKHFSPWETHERSLIYKEYSRFCEETDIPYYPIRLAKEKTQLKQYVELASAERDTTFIGRLGTYRYLDMHITIAEALDVADRFLACEAGGEEMPAFMVNPLG</sequence>
<keyword evidence="3" id="KW-0285">Flavoprotein</keyword>
<proteinExistence type="inferred from homology"/>
<evidence type="ECO:0000256" key="3">
    <source>
        <dbReference type="ARBA" id="ARBA00022630"/>
    </source>
</evidence>
<comment type="cofactor">
    <cofactor evidence="1">
        <name>FAD</name>
        <dbReference type="ChEBI" id="CHEBI:57692"/>
    </cofactor>
</comment>
<dbReference type="SUPFAM" id="SSF54373">
    <property type="entry name" value="FAD-linked reductases, C-terminal domain"/>
    <property type="match status" value="1"/>
</dbReference>
<protein>
    <submittedName>
        <fullName evidence="7">UDP-galactopyranose mutase</fullName>
        <ecNumber evidence="7">5.4.99.9</ecNumber>
    </submittedName>
</protein>
<dbReference type="SUPFAM" id="SSF51971">
    <property type="entry name" value="Nucleotide-binding domain"/>
    <property type="match status" value="1"/>
</dbReference>
<keyword evidence="5 7" id="KW-0413">Isomerase</keyword>
<dbReference type="GO" id="GO:0008767">
    <property type="term" value="F:UDP-galactopyranose mutase activity"/>
    <property type="evidence" value="ECO:0007669"/>
    <property type="project" value="UniProtKB-EC"/>
</dbReference>
<evidence type="ECO:0000256" key="1">
    <source>
        <dbReference type="ARBA" id="ARBA00001974"/>
    </source>
</evidence>
<dbReference type="AlphaFoldDB" id="A0A6B3STU6"/>
<feature type="domain" description="UDP-galactopyranose mutase C-terminal" evidence="6">
    <location>
        <begin position="159"/>
        <end position="358"/>
    </location>
</feature>
<keyword evidence="8" id="KW-1185">Reference proteome</keyword>
<dbReference type="Pfam" id="PF03275">
    <property type="entry name" value="GLF"/>
    <property type="match status" value="1"/>
</dbReference>
<dbReference type="Pfam" id="PF13450">
    <property type="entry name" value="NAD_binding_8"/>
    <property type="match status" value="1"/>
</dbReference>
<dbReference type="GO" id="GO:0050660">
    <property type="term" value="F:flavin adenine dinucleotide binding"/>
    <property type="evidence" value="ECO:0007669"/>
    <property type="project" value="TreeGrafter"/>
</dbReference>
<dbReference type="PANTHER" id="PTHR21197">
    <property type="entry name" value="UDP-GALACTOPYRANOSE MUTASE"/>
    <property type="match status" value="1"/>
</dbReference>
<reference evidence="7 8" key="1">
    <citation type="submission" date="2020-02" db="EMBL/GenBank/DDBJ databases">
        <authorList>
            <person name="Kim M.K."/>
        </authorList>
    </citation>
    <scope>NUCLEOTIDE SEQUENCE [LARGE SCALE GENOMIC DNA]</scope>
    <source>
        <strain evidence="7 8">17J57-3</strain>
    </source>
</reference>
<evidence type="ECO:0000259" key="6">
    <source>
        <dbReference type="Pfam" id="PF03275"/>
    </source>
</evidence>
<evidence type="ECO:0000256" key="5">
    <source>
        <dbReference type="ARBA" id="ARBA00023235"/>
    </source>
</evidence>
<dbReference type="NCBIfam" id="TIGR00031">
    <property type="entry name" value="UDP-GALP_mutase"/>
    <property type="match status" value="1"/>
</dbReference>
<dbReference type="EC" id="5.4.99.9" evidence="7"/>